<dbReference type="InterPro" id="IPR017946">
    <property type="entry name" value="PLC-like_Pdiesterase_TIM-brl"/>
</dbReference>
<name>A0A820N6Z0_9BILA</name>
<accession>A0A820N6Z0</accession>
<dbReference type="Gene3D" id="3.20.20.190">
    <property type="entry name" value="Phosphatidylinositol (PI) phosphodiesterase"/>
    <property type="match status" value="1"/>
</dbReference>
<evidence type="ECO:0000259" key="6">
    <source>
        <dbReference type="PROSITE" id="PS50008"/>
    </source>
</evidence>
<dbReference type="SUPFAM" id="SSF51695">
    <property type="entry name" value="PLC-like phosphodiesterases"/>
    <property type="match status" value="1"/>
</dbReference>
<keyword evidence="2 5" id="KW-0378">Hydrolase</keyword>
<proteinExistence type="predicted"/>
<reference evidence="7" key="1">
    <citation type="submission" date="2021-02" db="EMBL/GenBank/DDBJ databases">
        <authorList>
            <person name="Nowell W R."/>
        </authorList>
    </citation>
    <scope>NUCLEOTIDE SEQUENCE</scope>
</reference>
<keyword evidence="3 5" id="KW-0442">Lipid degradation</keyword>
<feature type="domain" description="PI-PLC Y-box" evidence="6">
    <location>
        <begin position="7"/>
        <end position="96"/>
    </location>
</feature>
<dbReference type="AlphaFoldDB" id="A0A820N6Z0"/>
<feature type="non-terminal residue" evidence="7">
    <location>
        <position position="109"/>
    </location>
</feature>
<protein>
    <recommendedName>
        <fullName evidence="1 5">Phosphoinositide phospholipase C</fullName>
        <ecNumber evidence="1 5">3.1.4.11</ecNumber>
    </recommendedName>
</protein>
<dbReference type="GO" id="GO:0048015">
    <property type="term" value="P:phosphatidylinositol-mediated signaling"/>
    <property type="evidence" value="ECO:0007669"/>
    <property type="project" value="TreeGrafter"/>
</dbReference>
<organism evidence="7 8">
    <name type="scientific">Rotaria sordida</name>
    <dbReference type="NCBI Taxonomy" id="392033"/>
    <lineage>
        <taxon>Eukaryota</taxon>
        <taxon>Metazoa</taxon>
        <taxon>Spiralia</taxon>
        <taxon>Gnathifera</taxon>
        <taxon>Rotifera</taxon>
        <taxon>Eurotatoria</taxon>
        <taxon>Bdelloidea</taxon>
        <taxon>Philodinida</taxon>
        <taxon>Philodinidae</taxon>
        <taxon>Rotaria</taxon>
    </lineage>
</organism>
<dbReference type="InterPro" id="IPR001711">
    <property type="entry name" value="PLipase_C_Pinositol-sp_Y"/>
</dbReference>
<gene>
    <name evidence="7" type="ORF">JBS370_LOCUS42935</name>
</gene>
<evidence type="ECO:0000256" key="2">
    <source>
        <dbReference type="ARBA" id="ARBA00022801"/>
    </source>
</evidence>
<dbReference type="SMART" id="SM00149">
    <property type="entry name" value="PLCYc"/>
    <property type="match status" value="1"/>
</dbReference>
<comment type="catalytic activity">
    <reaction evidence="5">
        <text>a 1,2-diacyl-sn-glycero-3-phospho-(1D-myo-inositol-4,5-bisphosphate) + H2O = 1D-myo-inositol 1,4,5-trisphosphate + a 1,2-diacyl-sn-glycerol + H(+)</text>
        <dbReference type="Rhea" id="RHEA:33179"/>
        <dbReference type="ChEBI" id="CHEBI:15377"/>
        <dbReference type="ChEBI" id="CHEBI:15378"/>
        <dbReference type="ChEBI" id="CHEBI:17815"/>
        <dbReference type="ChEBI" id="CHEBI:58456"/>
        <dbReference type="ChEBI" id="CHEBI:203600"/>
        <dbReference type="EC" id="3.1.4.11"/>
    </reaction>
</comment>
<dbReference type="Proteomes" id="UP000663836">
    <property type="component" value="Unassembled WGS sequence"/>
</dbReference>
<dbReference type="GO" id="GO:0016042">
    <property type="term" value="P:lipid catabolic process"/>
    <property type="evidence" value="ECO:0007669"/>
    <property type="project" value="UniProtKB-KW"/>
</dbReference>
<dbReference type="Pfam" id="PF00387">
    <property type="entry name" value="PI-PLC-Y"/>
    <property type="match status" value="1"/>
</dbReference>
<dbReference type="PANTHER" id="PTHR10336:SF36">
    <property type="entry name" value="1-PHOSPHATIDYLINOSITOL 4,5-BISPHOSPHATE PHOSPHODIESTERASE BETA-4"/>
    <property type="match status" value="1"/>
</dbReference>
<evidence type="ECO:0000313" key="7">
    <source>
        <dbReference type="EMBL" id="CAF4383737.1"/>
    </source>
</evidence>
<dbReference type="EC" id="3.1.4.11" evidence="1 5"/>
<feature type="non-terminal residue" evidence="7">
    <location>
        <position position="1"/>
    </location>
</feature>
<evidence type="ECO:0000256" key="1">
    <source>
        <dbReference type="ARBA" id="ARBA00012368"/>
    </source>
</evidence>
<dbReference type="EMBL" id="CAJOBD010061238">
    <property type="protein sequence ID" value="CAF4383737.1"/>
    <property type="molecule type" value="Genomic_DNA"/>
</dbReference>
<comment type="caution">
    <text evidence="7">The sequence shown here is derived from an EMBL/GenBank/DDBJ whole genome shotgun (WGS) entry which is preliminary data.</text>
</comment>
<dbReference type="PRINTS" id="PR00390">
    <property type="entry name" value="PHPHLIPASEC"/>
</dbReference>
<dbReference type="GO" id="GO:0051209">
    <property type="term" value="P:release of sequestered calcium ion into cytosol"/>
    <property type="evidence" value="ECO:0007669"/>
    <property type="project" value="TreeGrafter"/>
</dbReference>
<dbReference type="InterPro" id="IPR001192">
    <property type="entry name" value="PI-PLC_fam"/>
</dbReference>
<dbReference type="PANTHER" id="PTHR10336">
    <property type="entry name" value="PHOSPHOINOSITIDE-SPECIFIC PHOSPHOLIPASE C FAMILY PROTEIN"/>
    <property type="match status" value="1"/>
</dbReference>
<evidence type="ECO:0000256" key="4">
    <source>
        <dbReference type="ARBA" id="ARBA00023098"/>
    </source>
</evidence>
<evidence type="ECO:0000256" key="3">
    <source>
        <dbReference type="ARBA" id="ARBA00022963"/>
    </source>
</evidence>
<dbReference type="PROSITE" id="PS50008">
    <property type="entry name" value="PIPLC_Y_DOMAIN"/>
    <property type="match status" value="1"/>
</dbReference>
<sequence>KCFHSISFKESKMDDLINQVSPEHLDLIRLTKQHIVRVYPGAKRQDSSNIDPTDYWSYGVQMVALNYQANDKAMCLQDAFFSDNGGCGYLLKPSFLLSDNELFDPKEKY</sequence>
<evidence type="ECO:0000256" key="5">
    <source>
        <dbReference type="RuleBase" id="RU361133"/>
    </source>
</evidence>
<evidence type="ECO:0000313" key="8">
    <source>
        <dbReference type="Proteomes" id="UP000663836"/>
    </source>
</evidence>
<dbReference type="GO" id="GO:0004435">
    <property type="term" value="F:phosphatidylinositol-4,5-bisphosphate phospholipase C activity"/>
    <property type="evidence" value="ECO:0007669"/>
    <property type="project" value="UniProtKB-EC"/>
</dbReference>
<keyword evidence="4 5" id="KW-0443">Lipid metabolism</keyword>